<keyword evidence="2" id="KW-1185">Reference proteome</keyword>
<dbReference type="EMBL" id="MUJZ01012641">
    <property type="protein sequence ID" value="OTF81616.1"/>
    <property type="molecule type" value="Genomic_DNA"/>
</dbReference>
<name>A0A1Y3BPT9_EURMA</name>
<gene>
    <name evidence="1" type="ORF">BLA29_006541</name>
</gene>
<protein>
    <submittedName>
        <fullName evidence="1">Uncharacterized protein</fullName>
    </submittedName>
</protein>
<feature type="non-terminal residue" evidence="1">
    <location>
        <position position="157"/>
    </location>
</feature>
<dbReference type="OrthoDB" id="6489792at2759"/>
<dbReference type="Gene3D" id="2.20.20.160">
    <property type="match status" value="1"/>
</dbReference>
<organism evidence="1 2">
    <name type="scientific">Euroglyphus maynei</name>
    <name type="common">Mayne's house dust mite</name>
    <dbReference type="NCBI Taxonomy" id="6958"/>
    <lineage>
        <taxon>Eukaryota</taxon>
        <taxon>Metazoa</taxon>
        <taxon>Ecdysozoa</taxon>
        <taxon>Arthropoda</taxon>
        <taxon>Chelicerata</taxon>
        <taxon>Arachnida</taxon>
        <taxon>Acari</taxon>
        <taxon>Acariformes</taxon>
        <taxon>Sarcoptiformes</taxon>
        <taxon>Astigmata</taxon>
        <taxon>Psoroptidia</taxon>
        <taxon>Analgoidea</taxon>
        <taxon>Pyroglyphidae</taxon>
        <taxon>Pyroglyphinae</taxon>
        <taxon>Euroglyphus</taxon>
    </lineage>
</organism>
<evidence type="ECO:0000313" key="1">
    <source>
        <dbReference type="EMBL" id="OTF81616.1"/>
    </source>
</evidence>
<reference evidence="1 2" key="1">
    <citation type="submission" date="2017-03" db="EMBL/GenBank/DDBJ databases">
        <title>Genome Survey of Euroglyphus maynei.</title>
        <authorList>
            <person name="Arlian L.G."/>
            <person name="Morgan M.S."/>
            <person name="Rider S.D."/>
        </authorList>
    </citation>
    <scope>NUCLEOTIDE SEQUENCE [LARGE SCALE GENOMIC DNA]</scope>
    <source>
        <strain evidence="1">Arlian Lab</strain>
        <tissue evidence="1">Whole body</tissue>
    </source>
</reference>
<proteinExistence type="predicted"/>
<evidence type="ECO:0000313" key="2">
    <source>
        <dbReference type="Proteomes" id="UP000194236"/>
    </source>
</evidence>
<dbReference type="Proteomes" id="UP000194236">
    <property type="component" value="Unassembled WGS sequence"/>
</dbReference>
<sequence length="157" mass="18590">MEQQRQQQQQRQQMCNASYFDFDDDFTRKDLPKCQDHRSICGYMQMNSVGMNKISICKCENVDCHLWWNIFDNRIVKHGNDFYKFCGQISKDLLPCQPNEIAYISYGKADLITGEKLSDVQEMKCLCNDDYILKTNKTMFEMTDTTYMYGTEQICQK</sequence>
<dbReference type="AlphaFoldDB" id="A0A1Y3BPT9"/>
<accession>A0A1Y3BPT9</accession>
<comment type="caution">
    <text evidence="1">The sequence shown here is derived from an EMBL/GenBank/DDBJ whole genome shotgun (WGS) entry which is preliminary data.</text>
</comment>